<dbReference type="EMBL" id="JBHRSZ010000004">
    <property type="protein sequence ID" value="MFC3150905.1"/>
    <property type="molecule type" value="Genomic_DNA"/>
</dbReference>
<keyword evidence="2" id="KW-0812">Transmembrane</keyword>
<protein>
    <submittedName>
        <fullName evidence="6">TonB family protein</fullName>
    </submittedName>
</protein>
<evidence type="ECO:0000313" key="6">
    <source>
        <dbReference type="EMBL" id="MFC3150905.1"/>
    </source>
</evidence>
<feature type="compositionally biased region" description="Basic and acidic residues" evidence="5">
    <location>
        <begin position="124"/>
        <end position="162"/>
    </location>
</feature>
<name>A0ABV7HFK6_9GAMM</name>
<evidence type="ECO:0000256" key="5">
    <source>
        <dbReference type="SAM" id="MobiDB-lite"/>
    </source>
</evidence>
<comment type="caution">
    <text evidence="6">The sequence shown here is derived from an EMBL/GenBank/DDBJ whole genome shotgun (WGS) entry which is preliminary data.</text>
</comment>
<dbReference type="SUPFAM" id="SSF74653">
    <property type="entry name" value="TolA/TonB C-terminal domain"/>
    <property type="match status" value="1"/>
</dbReference>
<dbReference type="InterPro" id="IPR006260">
    <property type="entry name" value="TonB/TolA_C"/>
</dbReference>
<keyword evidence="3" id="KW-1133">Transmembrane helix</keyword>
<proteinExistence type="predicted"/>
<keyword evidence="4" id="KW-0472">Membrane</keyword>
<keyword evidence="7" id="KW-1185">Reference proteome</keyword>
<reference evidence="7" key="1">
    <citation type="journal article" date="2019" name="Int. J. Syst. Evol. Microbiol.">
        <title>The Global Catalogue of Microorganisms (GCM) 10K type strain sequencing project: providing services to taxonomists for standard genome sequencing and annotation.</title>
        <authorList>
            <consortium name="The Broad Institute Genomics Platform"/>
            <consortium name="The Broad Institute Genome Sequencing Center for Infectious Disease"/>
            <person name="Wu L."/>
            <person name="Ma J."/>
        </authorList>
    </citation>
    <scope>NUCLEOTIDE SEQUENCE [LARGE SCALE GENOMIC DNA]</scope>
    <source>
        <strain evidence="7">KCTC 52438</strain>
    </source>
</reference>
<dbReference type="Pfam" id="PF13103">
    <property type="entry name" value="TonB_2"/>
    <property type="match status" value="1"/>
</dbReference>
<dbReference type="Proteomes" id="UP001595476">
    <property type="component" value="Unassembled WGS sequence"/>
</dbReference>
<organism evidence="6 7">
    <name type="scientific">Litoribrevibacter euphylliae</name>
    <dbReference type="NCBI Taxonomy" id="1834034"/>
    <lineage>
        <taxon>Bacteria</taxon>
        <taxon>Pseudomonadati</taxon>
        <taxon>Pseudomonadota</taxon>
        <taxon>Gammaproteobacteria</taxon>
        <taxon>Oceanospirillales</taxon>
        <taxon>Oceanospirillaceae</taxon>
        <taxon>Litoribrevibacter</taxon>
    </lineage>
</organism>
<evidence type="ECO:0000313" key="7">
    <source>
        <dbReference type="Proteomes" id="UP001595476"/>
    </source>
</evidence>
<feature type="compositionally biased region" description="Basic and acidic residues" evidence="5">
    <location>
        <begin position="36"/>
        <end position="84"/>
    </location>
</feature>
<dbReference type="Gene3D" id="3.30.1150.10">
    <property type="match status" value="1"/>
</dbReference>
<gene>
    <name evidence="6" type="ORF">ACFOEK_07690</name>
</gene>
<sequence>MLYPTPEIIPIPLKEPTYSVEVQLNTHQANINTREALQKDVKGDLESVASKESKKENEHLEESKTLEKKDQAGSENVKSREKSSSAKVNIQTPKPPSIEADEISTHHLNTKTIQTNKRPPQEVQGHKDRDTEEQPKPVEQDEDIKISELRASQEKEAKKRSDAGSQKSVKSEEVETPELTATQEYEAQVLAWVINKQALKVTTTPGEKLDPITIKATWWRNGTIIFASVVSSSGNNEVDQAIKQKVLLASPLPPIPENIEGKEYTMNIPLSFFDE</sequence>
<evidence type="ECO:0000256" key="2">
    <source>
        <dbReference type="ARBA" id="ARBA00022692"/>
    </source>
</evidence>
<dbReference type="NCBIfam" id="TIGR01352">
    <property type="entry name" value="tonB_Cterm"/>
    <property type="match status" value="1"/>
</dbReference>
<feature type="region of interest" description="Disordered" evidence="5">
    <location>
        <begin position="36"/>
        <end position="177"/>
    </location>
</feature>
<evidence type="ECO:0000256" key="4">
    <source>
        <dbReference type="ARBA" id="ARBA00023136"/>
    </source>
</evidence>
<evidence type="ECO:0000256" key="3">
    <source>
        <dbReference type="ARBA" id="ARBA00022989"/>
    </source>
</evidence>
<accession>A0ABV7HFK6</accession>
<dbReference type="RefSeq" id="WP_386718683.1">
    <property type="nucleotide sequence ID" value="NZ_JBHRSZ010000004.1"/>
</dbReference>
<comment type="subcellular location">
    <subcellularLocation>
        <location evidence="1">Membrane</location>
        <topology evidence="1">Single-pass membrane protein</topology>
    </subcellularLocation>
</comment>
<feature type="compositionally biased region" description="Polar residues" evidence="5">
    <location>
        <begin position="106"/>
        <end position="118"/>
    </location>
</feature>
<evidence type="ECO:0000256" key="1">
    <source>
        <dbReference type="ARBA" id="ARBA00004167"/>
    </source>
</evidence>